<dbReference type="GO" id="GO:0016597">
    <property type="term" value="F:amino acid binding"/>
    <property type="evidence" value="ECO:0007669"/>
    <property type="project" value="TreeGrafter"/>
</dbReference>
<evidence type="ECO:0000256" key="3">
    <source>
        <dbReference type="PIRSR" id="PIRSR633199-1"/>
    </source>
</evidence>
<protein>
    <submittedName>
        <fullName evidence="4">N-dimethylarginine dimethylaminohydrolase</fullName>
    </submittedName>
</protein>
<comment type="similarity">
    <text evidence="1">Belongs to the DDAH family.</text>
</comment>
<evidence type="ECO:0000256" key="1">
    <source>
        <dbReference type="ARBA" id="ARBA00008532"/>
    </source>
</evidence>
<evidence type="ECO:0000313" key="4">
    <source>
        <dbReference type="EMBL" id="PRX95742.1"/>
    </source>
</evidence>
<dbReference type="GO" id="GO:0016403">
    <property type="term" value="F:dimethylargininase activity"/>
    <property type="evidence" value="ECO:0007669"/>
    <property type="project" value="TreeGrafter"/>
</dbReference>
<dbReference type="GO" id="GO:0000052">
    <property type="term" value="P:citrulline metabolic process"/>
    <property type="evidence" value="ECO:0007669"/>
    <property type="project" value="TreeGrafter"/>
</dbReference>
<dbReference type="SUPFAM" id="SSF55909">
    <property type="entry name" value="Pentein"/>
    <property type="match status" value="1"/>
</dbReference>
<dbReference type="AlphaFoldDB" id="A0A2T0PW28"/>
<feature type="active site" description="Proton donor" evidence="3">
    <location>
        <position position="156"/>
    </location>
</feature>
<reference evidence="4 5" key="1">
    <citation type="submission" date="2018-03" db="EMBL/GenBank/DDBJ databases">
        <title>Genomic Encyclopedia of Archaeal and Bacterial Type Strains, Phase II (KMG-II): from individual species to whole genera.</title>
        <authorList>
            <person name="Goeker M."/>
        </authorList>
    </citation>
    <scope>NUCLEOTIDE SEQUENCE [LARGE SCALE GENOMIC DNA]</scope>
    <source>
        <strain evidence="4 5">DSM 45601</strain>
    </source>
</reference>
<keyword evidence="5" id="KW-1185">Reference proteome</keyword>
<organism evidence="4 5">
    <name type="scientific">Allonocardiopsis opalescens</name>
    <dbReference type="NCBI Taxonomy" id="1144618"/>
    <lineage>
        <taxon>Bacteria</taxon>
        <taxon>Bacillati</taxon>
        <taxon>Actinomycetota</taxon>
        <taxon>Actinomycetes</taxon>
        <taxon>Streptosporangiales</taxon>
        <taxon>Allonocardiopsis</taxon>
    </lineage>
</organism>
<evidence type="ECO:0000313" key="5">
    <source>
        <dbReference type="Proteomes" id="UP000237846"/>
    </source>
</evidence>
<dbReference type="Gene3D" id="3.75.10.10">
    <property type="entry name" value="L-arginine/glycine Amidinotransferase, Chain A"/>
    <property type="match status" value="1"/>
</dbReference>
<comment type="caution">
    <text evidence="4">The sequence shown here is derived from an EMBL/GenBank/DDBJ whole genome shotgun (WGS) entry which is preliminary data.</text>
</comment>
<gene>
    <name evidence="4" type="ORF">CLV72_109355</name>
</gene>
<dbReference type="PANTHER" id="PTHR12737">
    <property type="entry name" value="DIMETHYLARGININE DIMETHYLAMINOHYDROLASE"/>
    <property type="match status" value="1"/>
</dbReference>
<evidence type="ECO:0000256" key="2">
    <source>
        <dbReference type="ARBA" id="ARBA00022801"/>
    </source>
</evidence>
<dbReference type="GO" id="GO:0006525">
    <property type="term" value="P:arginine metabolic process"/>
    <property type="evidence" value="ECO:0007669"/>
    <property type="project" value="TreeGrafter"/>
</dbReference>
<sequence length="263" mass="28093">MCPPTHFRVDYAINPWMSTGSPVDAALALRQWEGLRAVYQELGHRVSELVPDPALPDMVFTANGAVVLDGVAYRARFRHAERAAEADAHAAWLTASGFEVRGGERISEGEGDFAVTEGAILAGTGFRTEPGAALEAQEVFGRPVIGLRLVDPRYYHLDTALFVLDDGADGGPADIAYYPGAFSDASLRVLRRLFPDALLATEDDAAVFGLNAVSDGRNVVLPAPAVRLAARLAERGYHPVPVDMGEFVKAGGSVKCCTLEVRG</sequence>
<dbReference type="OrthoDB" id="9814070at2"/>
<dbReference type="GO" id="GO:0045429">
    <property type="term" value="P:positive regulation of nitric oxide biosynthetic process"/>
    <property type="evidence" value="ECO:0007669"/>
    <property type="project" value="TreeGrafter"/>
</dbReference>
<dbReference type="EMBL" id="PVZC01000009">
    <property type="protein sequence ID" value="PRX95742.1"/>
    <property type="molecule type" value="Genomic_DNA"/>
</dbReference>
<name>A0A2T0PW28_9ACTN</name>
<dbReference type="PANTHER" id="PTHR12737:SF9">
    <property type="entry name" value="DIMETHYLARGININASE"/>
    <property type="match status" value="1"/>
</dbReference>
<proteinExistence type="inferred from homology"/>
<dbReference type="InterPro" id="IPR033199">
    <property type="entry name" value="DDAH-like"/>
</dbReference>
<dbReference type="Proteomes" id="UP000237846">
    <property type="component" value="Unassembled WGS sequence"/>
</dbReference>
<keyword evidence="2 4" id="KW-0378">Hydrolase</keyword>
<dbReference type="NCBIfam" id="NF045659">
    <property type="entry name" value="DiMArgaseDdahMtb"/>
    <property type="match status" value="1"/>
</dbReference>
<feature type="active site" description="Nucleophile" evidence="3">
    <location>
        <position position="256"/>
    </location>
</feature>
<accession>A0A2T0PW28</accession>